<organism evidence="2 3">
    <name type="scientific">Candidatus Eisenbergiella merdavium</name>
    <dbReference type="NCBI Taxonomy" id="2838551"/>
    <lineage>
        <taxon>Bacteria</taxon>
        <taxon>Bacillati</taxon>
        <taxon>Bacillota</taxon>
        <taxon>Clostridia</taxon>
        <taxon>Lachnospirales</taxon>
        <taxon>Lachnospiraceae</taxon>
        <taxon>Eisenbergiella</taxon>
    </lineage>
</organism>
<evidence type="ECO:0000256" key="1">
    <source>
        <dbReference type="SAM" id="MobiDB-lite"/>
    </source>
</evidence>
<gene>
    <name evidence="2" type="ORF">H9761_07255</name>
</gene>
<feature type="region of interest" description="Disordered" evidence="1">
    <location>
        <begin position="1"/>
        <end position="24"/>
    </location>
</feature>
<evidence type="ECO:0000313" key="2">
    <source>
        <dbReference type="EMBL" id="HJC23484.1"/>
    </source>
</evidence>
<dbReference type="EMBL" id="DWWS01000025">
    <property type="protein sequence ID" value="HJC23484.1"/>
    <property type="molecule type" value="Genomic_DNA"/>
</dbReference>
<sequence>MGKSKAVKKERKESAKGTRKAAGWDKRMEKKLDRMCLLASAVIIAITAALELRDRRGR</sequence>
<comment type="caution">
    <text evidence="2">The sequence shown here is derived from an EMBL/GenBank/DDBJ whole genome shotgun (WGS) entry which is preliminary data.</text>
</comment>
<proteinExistence type="predicted"/>
<dbReference type="AlphaFoldDB" id="A0A9D2NFK1"/>
<accession>A0A9D2NFK1</accession>
<reference evidence="2" key="2">
    <citation type="submission" date="2021-04" db="EMBL/GenBank/DDBJ databases">
        <authorList>
            <person name="Gilroy R."/>
        </authorList>
    </citation>
    <scope>NUCLEOTIDE SEQUENCE</scope>
    <source>
        <strain evidence="2">USAMLcec2-132</strain>
    </source>
</reference>
<protein>
    <submittedName>
        <fullName evidence="2">Uncharacterized protein</fullName>
    </submittedName>
</protein>
<evidence type="ECO:0000313" key="3">
    <source>
        <dbReference type="Proteomes" id="UP000823891"/>
    </source>
</evidence>
<reference evidence="2" key="1">
    <citation type="journal article" date="2021" name="PeerJ">
        <title>Extensive microbial diversity within the chicken gut microbiome revealed by metagenomics and culture.</title>
        <authorList>
            <person name="Gilroy R."/>
            <person name="Ravi A."/>
            <person name="Getino M."/>
            <person name="Pursley I."/>
            <person name="Horton D.L."/>
            <person name="Alikhan N.F."/>
            <person name="Baker D."/>
            <person name="Gharbi K."/>
            <person name="Hall N."/>
            <person name="Watson M."/>
            <person name="Adriaenssens E.M."/>
            <person name="Foster-Nyarko E."/>
            <person name="Jarju S."/>
            <person name="Secka A."/>
            <person name="Antonio M."/>
            <person name="Oren A."/>
            <person name="Chaudhuri R.R."/>
            <person name="La Ragione R."/>
            <person name="Hildebrand F."/>
            <person name="Pallen M.J."/>
        </authorList>
    </citation>
    <scope>NUCLEOTIDE SEQUENCE</scope>
    <source>
        <strain evidence="2">USAMLcec2-132</strain>
    </source>
</reference>
<feature type="compositionally biased region" description="Basic and acidic residues" evidence="1">
    <location>
        <begin position="10"/>
        <end position="24"/>
    </location>
</feature>
<name>A0A9D2NFK1_9FIRM</name>
<dbReference type="Proteomes" id="UP000823891">
    <property type="component" value="Unassembled WGS sequence"/>
</dbReference>